<dbReference type="EC" id="4.4.1.13" evidence="2"/>
<dbReference type="SUPFAM" id="SSF53383">
    <property type="entry name" value="PLP-dependent transferases"/>
    <property type="match status" value="1"/>
</dbReference>
<dbReference type="Pfam" id="PF00155">
    <property type="entry name" value="Aminotran_1_2"/>
    <property type="match status" value="1"/>
</dbReference>
<evidence type="ECO:0000256" key="1">
    <source>
        <dbReference type="ARBA" id="ARBA00001933"/>
    </source>
</evidence>
<dbReference type="STRING" id="1437606.BBOH_0256"/>
<keyword evidence="7" id="KW-0032">Aminotransferase</keyword>
<dbReference type="PANTHER" id="PTHR43525:SF1">
    <property type="entry name" value="PROTEIN MALY"/>
    <property type="match status" value="1"/>
</dbReference>
<dbReference type="Proteomes" id="UP000029096">
    <property type="component" value="Unassembled WGS sequence"/>
</dbReference>
<dbReference type="InterPro" id="IPR015422">
    <property type="entry name" value="PyrdxlP-dep_Trfase_small"/>
</dbReference>
<dbReference type="InterPro" id="IPR051798">
    <property type="entry name" value="Class-II_PLP-Dep_Aminotrans"/>
</dbReference>
<dbReference type="InterPro" id="IPR027619">
    <property type="entry name" value="C-S_lyase_PatB-like"/>
</dbReference>
<comment type="similarity">
    <text evidence="5">Belongs to the class-II pyridoxal-phosphate-dependent aminotransferase family. MalY/PatB cystathionine beta-lyase subfamily.</text>
</comment>
<dbReference type="EMBL" id="JGYP01000001">
    <property type="protein sequence ID" value="KFI46784.1"/>
    <property type="molecule type" value="Genomic_DNA"/>
</dbReference>
<name>A0A086ZJT4_9BIFI</name>
<dbReference type="GO" id="GO:0008483">
    <property type="term" value="F:transaminase activity"/>
    <property type="evidence" value="ECO:0007669"/>
    <property type="project" value="UniProtKB-KW"/>
</dbReference>
<keyword evidence="3" id="KW-0663">Pyridoxal phosphate</keyword>
<evidence type="ECO:0000313" key="8">
    <source>
        <dbReference type="Proteomes" id="UP000029096"/>
    </source>
</evidence>
<dbReference type="PANTHER" id="PTHR43525">
    <property type="entry name" value="PROTEIN MALY"/>
    <property type="match status" value="1"/>
</dbReference>
<dbReference type="OrthoDB" id="3224382at2"/>
<evidence type="ECO:0000256" key="4">
    <source>
        <dbReference type="ARBA" id="ARBA00023239"/>
    </source>
</evidence>
<accession>A0A086ZJT4</accession>
<dbReference type="RefSeq" id="WP_044098009.1">
    <property type="nucleotide sequence ID" value="NZ_JDUS01000001.1"/>
</dbReference>
<gene>
    <name evidence="7" type="ORF">BBOH_0256</name>
</gene>
<keyword evidence="4 7" id="KW-0456">Lyase</keyword>
<evidence type="ECO:0000256" key="2">
    <source>
        <dbReference type="ARBA" id="ARBA00012224"/>
    </source>
</evidence>
<dbReference type="Gene3D" id="3.40.640.10">
    <property type="entry name" value="Type I PLP-dependent aspartate aminotransferase-like (Major domain)"/>
    <property type="match status" value="1"/>
</dbReference>
<dbReference type="GO" id="GO:0047804">
    <property type="term" value="F:cysteine-S-conjugate beta-lyase activity"/>
    <property type="evidence" value="ECO:0007669"/>
    <property type="project" value="UniProtKB-EC"/>
</dbReference>
<dbReference type="NCBIfam" id="TIGR04350">
    <property type="entry name" value="C_S_lyase_PatB"/>
    <property type="match status" value="1"/>
</dbReference>
<organism evidence="7 8">
    <name type="scientific">Bifidobacterium bohemicum DSM 22767</name>
    <dbReference type="NCBI Taxonomy" id="1437606"/>
    <lineage>
        <taxon>Bacteria</taxon>
        <taxon>Bacillati</taxon>
        <taxon>Actinomycetota</taxon>
        <taxon>Actinomycetes</taxon>
        <taxon>Bifidobacteriales</taxon>
        <taxon>Bifidobacteriaceae</taxon>
        <taxon>Bifidobacterium</taxon>
    </lineage>
</organism>
<dbReference type="InterPro" id="IPR015421">
    <property type="entry name" value="PyrdxlP-dep_Trfase_major"/>
</dbReference>
<evidence type="ECO:0000259" key="6">
    <source>
        <dbReference type="Pfam" id="PF00155"/>
    </source>
</evidence>
<dbReference type="GO" id="GO:0030170">
    <property type="term" value="F:pyridoxal phosphate binding"/>
    <property type="evidence" value="ECO:0007669"/>
    <property type="project" value="InterPro"/>
</dbReference>
<dbReference type="AlphaFoldDB" id="A0A086ZJT4"/>
<dbReference type="InterPro" id="IPR015424">
    <property type="entry name" value="PyrdxlP-dep_Trfase"/>
</dbReference>
<dbReference type="InterPro" id="IPR004839">
    <property type="entry name" value="Aminotransferase_I/II_large"/>
</dbReference>
<protein>
    <recommendedName>
        <fullName evidence="2">cysteine-S-conjugate beta-lyase</fullName>
        <ecNumber evidence="2">4.4.1.13</ecNumber>
    </recommendedName>
</protein>
<evidence type="ECO:0000256" key="5">
    <source>
        <dbReference type="ARBA" id="ARBA00037974"/>
    </source>
</evidence>
<comment type="cofactor">
    <cofactor evidence="1">
        <name>pyridoxal 5'-phosphate</name>
        <dbReference type="ChEBI" id="CHEBI:597326"/>
    </cofactor>
</comment>
<keyword evidence="7" id="KW-0808">Transferase</keyword>
<dbReference type="eggNOG" id="COG1168">
    <property type="taxonomic scope" value="Bacteria"/>
</dbReference>
<reference evidence="7 8" key="1">
    <citation type="submission" date="2014-03" db="EMBL/GenBank/DDBJ databases">
        <title>Genomics of Bifidobacteria.</title>
        <authorList>
            <person name="Ventura M."/>
            <person name="Milani C."/>
            <person name="Lugli G.A."/>
        </authorList>
    </citation>
    <scope>NUCLEOTIDE SEQUENCE [LARGE SCALE GENOMIC DNA]</scope>
    <source>
        <strain evidence="7 8">DSM 22767</strain>
    </source>
</reference>
<keyword evidence="8" id="KW-1185">Reference proteome</keyword>
<dbReference type="CDD" id="cd00609">
    <property type="entry name" value="AAT_like"/>
    <property type="match status" value="1"/>
</dbReference>
<feature type="domain" description="Aminotransferase class I/classII large" evidence="6">
    <location>
        <begin position="45"/>
        <end position="403"/>
    </location>
</feature>
<evidence type="ECO:0000256" key="3">
    <source>
        <dbReference type="ARBA" id="ARBA00022898"/>
    </source>
</evidence>
<sequence length="414" mass="45612">MTAKEQNKSIDTRYDFTHAPERRGSASVKWDVGEGELPMWIADMDFATAPEIIKQMRHKLDLGAFGYEEPGEAYFNAVADWYDNEHHARPETDWMLFATGVVPAISSIVRRVGHVGDNVLVTAPVYNIFYNSIENNGRHVLSSDLVYHDGAYDLDFDDLEAKLAEPLTTLMVFCNPHNPTGKVWTREELERVAQLCAKHHVVMLSDEIHGDLVLSGPDYTPAFSLSPEARSQVISLVSPSKTFNVAALHAATAIIPDSSLRAQVNRGLNSDEVAEPNLLALDGTIAAYAQGREWVAALRRQLRANRDHARAFIGTRIEGLRVVESAATYLMWIDASGVISEAPGKPGVESGYNPGSDALAATIREQTGLILSSGSIYRGNGSDFLRLNFACPPDMLDDGLERLERGVRSFKQTQ</sequence>
<comment type="caution">
    <text evidence="7">The sequence shown here is derived from an EMBL/GenBank/DDBJ whole genome shotgun (WGS) entry which is preliminary data.</text>
</comment>
<proteinExistence type="inferred from homology"/>
<dbReference type="Gene3D" id="3.90.1150.10">
    <property type="entry name" value="Aspartate Aminotransferase, domain 1"/>
    <property type="match status" value="1"/>
</dbReference>
<evidence type="ECO:0000313" key="7">
    <source>
        <dbReference type="EMBL" id="KFI46784.1"/>
    </source>
</evidence>